<protein>
    <recommendedName>
        <fullName evidence="4">Exonuclease domain-containing protein</fullName>
    </recommendedName>
</protein>
<evidence type="ECO:0000313" key="5">
    <source>
        <dbReference type="EMBL" id="GAA2002529.1"/>
    </source>
</evidence>
<dbReference type="Gene3D" id="3.30.420.10">
    <property type="entry name" value="Ribonuclease H-like superfamily/Ribonuclease H"/>
    <property type="match status" value="1"/>
</dbReference>
<keyword evidence="2" id="KW-0378">Hydrolase</keyword>
<name>A0ABP5EMH4_9ACTN</name>
<gene>
    <name evidence="5" type="ORF">GCM10009838_80580</name>
</gene>
<dbReference type="InterPro" id="IPR036397">
    <property type="entry name" value="RNaseH_sf"/>
</dbReference>
<dbReference type="PANTHER" id="PTHR30231">
    <property type="entry name" value="DNA POLYMERASE III SUBUNIT EPSILON"/>
    <property type="match status" value="1"/>
</dbReference>
<evidence type="ECO:0000256" key="3">
    <source>
        <dbReference type="ARBA" id="ARBA00022839"/>
    </source>
</evidence>
<dbReference type="SUPFAM" id="SSF53098">
    <property type="entry name" value="Ribonuclease H-like"/>
    <property type="match status" value="1"/>
</dbReference>
<dbReference type="InterPro" id="IPR012337">
    <property type="entry name" value="RNaseH-like_sf"/>
</dbReference>
<keyword evidence="1" id="KW-0540">Nuclease</keyword>
<reference evidence="6" key="1">
    <citation type="journal article" date="2019" name="Int. J. Syst. Evol. Microbiol.">
        <title>The Global Catalogue of Microorganisms (GCM) 10K type strain sequencing project: providing services to taxonomists for standard genome sequencing and annotation.</title>
        <authorList>
            <consortium name="The Broad Institute Genomics Platform"/>
            <consortium name="The Broad Institute Genome Sequencing Center for Infectious Disease"/>
            <person name="Wu L."/>
            <person name="Ma J."/>
        </authorList>
    </citation>
    <scope>NUCLEOTIDE SEQUENCE [LARGE SCALE GENOMIC DNA]</scope>
    <source>
        <strain evidence="6">JCM 16013</strain>
    </source>
</reference>
<accession>A0ABP5EMH4</accession>
<comment type="caution">
    <text evidence="5">The sequence shown here is derived from an EMBL/GenBank/DDBJ whole genome shotgun (WGS) entry which is preliminary data.</text>
</comment>
<dbReference type="PANTHER" id="PTHR30231:SF4">
    <property type="entry name" value="PROTEIN NEN2"/>
    <property type="match status" value="1"/>
</dbReference>
<dbReference type="Pfam" id="PF00929">
    <property type="entry name" value="RNase_T"/>
    <property type="match status" value="1"/>
</dbReference>
<evidence type="ECO:0000259" key="4">
    <source>
        <dbReference type="SMART" id="SM00479"/>
    </source>
</evidence>
<dbReference type="Proteomes" id="UP001499854">
    <property type="component" value="Unassembled WGS sequence"/>
</dbReference>
<dbReference type="InterPro" id="IPR013520">
    <property type="entry name" value="Ribonucl_H"/>
</dbReference>
<dbReference type="EMBL" id="BAAAQM010000074">
    <property type="protein sequence ID" value="GAA2002529.1"/>
    <property type="molecule type" value="Genomic_DNA"/>
</dbReference>
<keyword evidence="6" id="KW-1185">Reference proteome</keyword>
<dbReference type="SMART" id="SM00479">
    <property type="entry name" value="EXOIII"/>
    <property type="match status" value="1"/>
</dbReference>
<evidence type="ECO:0000256" key="2">
    <source>
        <dbReference type="ARBA" id="ARBA00022801"/>
    </source>
</evidence>
<evidence type="ECO:0000313" key="6">
    <source>
        <dbReference type="Proteomes" id="UP001499854"/>
    </source>
</evidence>
<proteinExistence type="predicted"/>
<keyword evidence="3" id="KW-0269">Exonuclease</keyword>
<dbReference type="CDD" id="cd06127">
    <property type="entry name" value="DEDDh"/>
    <property type="match status" value="1"/>
</dbReference>
<sequence length="191" mass="20465">MVDVETSGFHPPVAEIVEIAIVHVDRTGQVTGRWDSLIRPEDGVGATRVHGITRDMVLRAPRFEDVGRELHGLLAGRVVAAHNLAFDAKFLVSHFARMGLDSPEIAGGVCTLRASQLLLPGPSYKLADCCETVGIELTDAHSALGDALATARLLGFYLARGVDLGGMAVRPHASVPQPRAEIGELFRSRAR</sequence>
<evidence type="ECO:0000256" key="1">
    <source>
        <dbReference type="ARBA" id="ARBA00022722"/>
    </source>
</evidence>
<feature type="domain" description="Exonuclease" evidence="4">
    <location>
        <begin position="2"/>
        <end position="163"/>
    </location>
</feature>
<organism evidence="5 6">
    <name type="scientific">Catenulispora subtropica</name>
    <dbReference type="NCBI Taxonomy" id="450798"/>
    <lineage>
        <taxon>Bacteria</taxon>
        <taxon>Bacillati</taxon>
        <taxon>Actinomycetota</taxon>
        <taxon>Actinomycetes</taxon>
        <taxon>Catenulisporales</taxon>
        <taxon>Catenulisporaceae</taxon>
        <taxon>Catenulispora</taxon>
    </lineage>
</organism>